<organism evidence="2">
    <name type="scientific">Micromonas pusilla (strain CCMP1545)</name>
    <name type="common">Picoplanktonic green alga</name>
    <dbReference type="NCBI Taxonomy" id="564608"/>
    <lineage>
        <taxon>Eukaryota</taxon>
        <taxon>Viridiplantae</taxon>
        <taxon>Chlorophyta</taxon>
        <taxon>Mamiellophyceae</taxon>
        <taxon>Mamiellales</taxon>
        <taxon>Mamiellaceae</taxon>
        <taxon>Micromonas</taxon>
    </lineage>
</organism>
<dbReference type="Proteomes" id="UP000001876">
    <property type="component" value="Unassembled WGS sequence"/>
</dbReference>
<accession>C1MW02</accession>
<proteinExistence type="predicted"/>
<dbReference type="RefSeq" id="XP_003060127.1">
    <property type="nucleotide sequence ID" value="XM_003060081.1"/>
</dbReference>
<dbReference type="KEGG" id="mpp:MICPUCDRAFT_59575"/>
<sequence length="58" mass="6527">MSNRISRGSALFARCRWFGRDDARPTPGSLGNIHIALARACFDFCATCFGPATRFRRF</sequence>
<evidence type="ECO:0000313" key="2">
    <source>
        <dbReference type="Proteomes" id="UP000001876"/>
    </source>
</evidence>
<gene>
    <name evidence="1" type="ORF">MICPUCDRAFT_59575</name>
</gene>
<dbReference type="AlphaFoldDB" id="C1MW02"/>
<name>C1MW02_MICPC</name>
<keyword evidence="2" id="KW-1185">Reference proteome</keyword>
<dbReference type="GeneID" id="9685565"/>
<reference evidence="1 2" key="1">
    <citation type="journal article" date="2009" name="Science">
        <title>Green evolution and dynamic adaptations revealed by genomes of the marine picoeukaryotes Micromonas.</title>
        <authorList>
            <person name="Worden A.Z."/>
            <person name="Lee J.H."/>
            <person name="Mock T."/>
            <person name="Rouze P."/>
            <person name="Simmons M.P."/>
            <person name="Aerts A.L."/>
            <person name="Allen A.E."/>
            <person name="Cuvelier M.L."/>
            <person name="Derelle E."/>
            <person name="Everett M.V."/>
            <person name="Foulon E."/>
            <person name="Grimwood J."/>
            <person name="Gundlach H."/>
            <person name="Henrissat B."/>
            <person name="Napoli C."/>
            <person name="McDonald S.M."/>
            <person name="Parker M.S."/>
            <person name="Rombauts S."/>
            <person name="Salamov A."/>
            <person name="Von Dassow P."/>
            <person name="Badger J.H."/>
            <person name="Coutinho P.M."/>
            <person name="Demir E."/>
            <person name="Dubchak I."/>
            <person name="Gentemann C."/>
            <person name="Eikrem W."/>
            <person name="Gready J.E."/>
            <person name="John U."/>
            <person name="Lanier W."/>
            <person name="Lindquist E.A."/>
            <person name="Lucas S."/>
            <person name="Mayer K.F."/>
            <person name="Moreau H."/>
            <person name="Not F."/>
            <person name="Otillar R."/>
            <person name="Panaud O."/>
            <person name="Pangilinan J."/>
            <person name="Paulsen I."/>
            <person name="Piegu B."/>
            <person name="Poliakov A."/>
            <person name="Robbens S."/>
            <person name="Schmutz J."/>
            <person name="Toulza E."/>
            <person name="Wyss T."/>
            <person name="Zelensky A."/>
            <person name="Zhou K."/>
            <person name="Armbrust E.V."/>
            <person name="Bhattacharya D."/>
            <person name="Goodenough U.W."/>
            <person name="Van de Peer Y."/>
            <person name="Grigoriev I.V."/>
        </authorList>
    </citation>
    <scope>NUCLEOTIDE SEQUENCE [LARGE SCALE GENOMIC DNA]</scope>
    <source>
        <strain evidence="1 2">CCMP1545</strain>
    </source>
</reference>
<dbReference type="EMBL" id="GG663741">
    <property type="protein sequence ID" value="EEH56079.1"/>
    <property type="molecule type" value="Genomic_DNA"/>
</dbReference>
<protein>
    <submittedName>
        <fullName evidence="1">Predicted protein</fullName>
    </submittedName>
</protein>
<evidence type="ECO:0000313" key="1">
    <source>
        <dbReference type="EMBL" id="EEH56079.1"/>
    </source>
</evidence>